<dbReference type="PANTHER" id="PTHR13408">
    <property type="entry name" value="DNA-DIRECTED RNA POLYMERASE III"/>
    <property type="match status" value="1"/>
</dbReference>
<accession>C0PJ83</accession>
<dbReference type="GO" id="GO:0005666">
    <property type="term" value="C:RNA polymerase III complex"/>
    <property type="evidence" value="ECO:0007669"/>
    <property type="project" value="InterPro"/>
</dbReference>
<organism evidence="2">
    <name type="scientific">Zea mays</name>
    <name type="common">Maize</name>
    <dbReference type="NCBI Taxonomy" id="4577"/>
    <lineage>
        <taxon>Eukaryota</taxon>
        <taxon>Viridiplantae</taxon>
        <taxon>Streptophyta</taxon>
        <taxon>Embryophyta</taxon>
        <taxon>Tracheophyta</taxon>
        <taxon>Spermatophyta</taxon>
        <taxon>Magnoliopsida</taxon>
        <taxon>Liliopsida</taxon>
        <taxon>Poales</taxon>
        <taxon>Poaceae</taxon>
        <taxon>PACMAD clade</taxon>
        <taxon>Panicoideae</taxon>
        <taxon>Andropogonodae</taxon>
        <taxon>Andropogoneae</taxon>
        <taxon>Tripsacinae</taxon>
        <taxon>Zea</taxon>
    </lineage>
</organism>
<protein>
    <recommendedName>
        <fullName evidence="3">RNA polymerase III RPC4</fullName>
    </recommendedName>
</protein>
<dbReference type="OrthoDB" id="5836119at2759"/>
<dbReference type="EMBL" id="BT068352">
    <property type="protein sequence ID" value="ACN35249.1"/>
    <property type="molecule type" value="mRNA"/>
</dbReference>
<dbReference type="InterPro" id="IPR007811">
    <property type="entry name" value="RPC4"/>
</dbReference>
<dbReference type="PANTHER" id="PTHR13408:SF4">
    <property type="entry name" value="RNA POLYMERASE III RPC4"/>
    <property type="match status" value="1"/>
</dbReference>
<dbReference type="RefSeq" id="XP_008672159.1">
    <property type="nucleotide sequence ID" value="XM_008673937.1"/>
</dbReference>
<dbReference type="GeneID" id="100193764"/>
<dbReference type="GO" id="GO:0006383">
    <property type="term" value="P:transcription by RNA polymerase III"/>
    <property type="evidence" value="ECO:0007669"/>
    <property type="project" value="InterPro"/>
</dbReference>
<evidence type="ECO:0000313" key="2">
    <source>
        <dbReference type="EMBL" id="ACN35249.1"/>
    </source>
</evidence>
<feature type="compositionally biased region" description="Acidic residues" evidence="1">
    <location>
        <begin position="158"/>
        <end position="170"/>
    </location>
</feature>
<evidence type="ECO:0000256" key="1">
    <source>
        <dbReference type="SAM" id="MobiDB-lite"/>
    </source>
</evidence>
<proteinExistence type="evidence at transcript level"/>
<evidence type="ECO:0008006" key="3">
    <source>
        <dbReference type="Google" id="ProtNLM"/>
    </source>
</evidence>
<feature type="compositionally biased region" description="Basic and acidic residues" evidence="1">
    <location>
        <begin position="43"/>
        <end position="62"/>
    </location>
</feature>
<feature type="compositionally biased region" description="Basic residues" evidence="1">
    <location>
        <begin position="63"/>
        <end position="76"/>
    </location>
</feature>
<feature type="compositionally biased region" description="Basic and acidic residues" evidence="1">
    <location>
        <begin position="77"/>
        <end position="90"/>
    </location>
</feature>
<name>C0PJ83_MAIZE</name>
<sequence length="311" mass="35029">MKRIEYTLGNLHTPYSSVTIKKTRHDTQTLKEFLMAELRELREMDKDGSSERSRPDHGDVKMLKFRPKVPRQKQKPKQQDPKPIDEDVMKILRTRQVAAKSAPNTEDECSPQKTLSTPPSADVVCLSPAQLGVQKQNQLPLQIPRSFPVPVNSGLVYEEESSDDDDDNDSDNVGLLETQPDSIESEALTCPAEELDLLQQEGSKERMFFFQFPNSLPLPKRSSSAGKEVMEGSNLQQLPQGYLGKMLVYKSGKIKMKLGDIIFDVNPGVESRMLQRAVALNTRDKHCCLLGEIENRHVIVTPNVDSLLNDK</sequence>
<dbReference type="ExpressionAtlas" id="C0PJ83">
    <property type="expression patterns" value="baseline and differential"/>
</dbReference>
<dbReference type="GO" id="GO:0003677">
    <property type="term" value="F:DNA binding"/>
    <property type="evidence" value="ECO:0007669"/>
    <property type="project" value="InterPro"/>
</dbReference>
<dbReference type="Pfam" id="PF05132">
    <property type="entry name" value="RNA_pol_Rpc4"/>
    <property type="match status" value="1"/>
</dbReference>
<dbReference type="AlphaFoldDB" id="C0PJ83"/>
<reference evidence="2" key="1">
    <citation type="journal article" date="2009" name="PLoS Genet.">
        <title>Sequencing, mapping, and analysis of 27,455 maize full-length cDNAs.</title>
        <authorList>
            <person name="Soderlund C."/>
            <person name="Descour A."/>
            <person name="Kudrna D."/>
            <person name="Bomhoff M."/>
            <person name="Boyd L."/>
            <person name="Currie J."/>
            <person name="Angelova A."/>
            <person name="Collura K."/>
            <person name="Wissotski M."/>
            <person name="Ashley E."/>
            <person name="Morrow D."/>
            <person name="Fernandes J."/>
            <person name="Walbot V."/>
            <person name="Yu Y."/>
        </authorList>
    </citation>
    <scope>NUCLEOTIDE SEQUENCE</scope>
    <source>
        <strain evidence="2">B73</strain>
    </source>
</reference>
<feature type="region of interest" description="Disordered" evidence="1">
    <location>
        <begin position="43"/>
        <end position="120"/>
    </location>
</feature>
<feature type="region of interest" description="Disordered" evidence="1">
    <location>
        <begin position="158"/>
        <end position="180"/>
    </location>
</feature>